<dbReference type="AlphaFoldDB" id="A0A2I0INJ0"/>
<keyword evidence="2" id="KW-1185">Reference proteome</keyword>
<proteinExistence type="predicted"/>
<accession>A0A2I0INJ0</accession>
<comment type="caution">
    <text evidence="1">The sequence shown here is derived from an EMBL/GenBank/DDBJ whole genome shotgun (WGS) entry which is preliminary data.</text>
</comment>
<dbReference type="Proteomes" id="UP000233551">
    <property type="component" value="Unassembled WGS sequence"/>
</dbReference>
<reference evidence="1 2" key="1">
    <citation type="submission" date="2017-11" db="EMBL/GenBank/DDBJ databases">
        <title>De-novo sequencing of pomegranate (Punica granatum L.) genome.</title>
        <authorList>
            <person name="Akparov Z."/>
            <person name="Amiraslanov A."/>
            <person name="Hajiyeva S."/>
            <person name="Abbasov M."/>
            <person name="Kaur K."/>
            <person name="Hamwieh A."/>
            <person name="Solovyev V."/>
            <person name="Salamov A."/>
            <person name="Braich B."/>
            <person name="Kosarev P."/>
            <person name="Mahmoud A."/>
            <person name="Hajiyev E."/>
            <person name="Babayeva S."/>
            <person name="Izzatullayeva V."/>
            <person name="Mammadov A."/>
            <person name="Mammadov A."/>
            <person name="Sharifova S."/>
            <person name="Ojaghi J."/>
            <person name="Eynullazada K."/>
            <person name="Bayramov B."/>
            <person name="Abdulazimova A."/>
            <person name="Shahmuradov I."/>
        </authorList>
    </citation>
    <scope>NUCLEOTIDE SEQUENCE [LARGE SCALE GENOMIC DNA]</scope>
    <source>
        <strain evidence="2">cv. AG2017</strain>
        <tissue evidence="1">Leaf</tissue>
    </source>
</reference>
<dbReference type="EMBL" id="PGOL01002706">
    <property type="protein sequence ID" value="PKI45571.1"/>
    <property type="molecule type" value="Genomic_DNA"/>
</dbReference>
<name>A0A2I0INJ0_PUNGR</name>
<evidence type="ECO:0000313" key="1">
    <source>
        <dbReference type="EMBL" id="PKI45571.1"/>
    </source>
</evidence>
<organism evidence="1 2">
    <name type="scientific">Punica granatum</name>
    <name type="common">Pomegranate</name>
    <dbReference type="NCBI Taxonomy" id="22663"/>
    <lineage>
        <taxon>Eukaryota</taxon>
        <taxon>Viridiplantae</taxon>
        <taxon>Streptophyta</taxon>
        <taxon>Embryophyta</taxon>
        <taxon>Tracheophyta</taxon>
        <taxon>Spermatophyta</taxon>
        <taxon>Magnoliopsida</taxon>
        <taxon>eudicotyledons</taxon>
        <taxon>Gunneridae</taxon>
        <taxon>Pentapetalae</taxon>
        <taxon>rosids</taxon>
        <taxon>malvids</taxon>
        <taxon>Myrtales</taxon>
        <taxon>Lythraceae</taxon>
        <taxon>Punica</taxon>
    </lineage>
</organism>
<sequence length="170" mass="17933">MKSKTALRQQPLFSSGSPQQTIGILFLSDGRLLASRLLLCTAKLHLHFSRPILPLLRQPPPPLGLLLFSRALSRLGCSSPAPAATIPVGLCSSAQPPFPSHQKSVLSPFASPVIGPLSAASPHPAVGPLVGPVSHPAGYPFPERRAASSSVSIELQIFLKSRDIQLSLLS</sequence>
<protein>
    <submittedName>
        <fullName evidence="1">Uncharacterized protein</fullName>
    </submittedName>
</protein>
<evidence type="ECO:0000313" key="2">
    <source>
        <dbReference type="Proteomes" id="UP000233551"/>
    </source>
</evidence>
<gene>
    <name evidence="1" type="ORF">CRG98_034089</name>
</gene>